<name>A0A254TII3_9BURK</name>
<gene>
    <name evidence="9" type="ORF">AYR66_13570</name>
</gene>
<comment type="cofactor">
    <cofactor evidence="6">
        <name>Mg(2+)</name>
        <dbReference type="ChEBI" id="CHEBI:18420"/>
    </cofactor>
    <cofactor evidence="6">
        <name>Mn(2+)</name>
        <dbReference type="ChEBI" id="CHEBI:29035"/>
    </cofactor>
    <text evidence="6">Probably binds two magnesium or manganese ions per subunit.</text>
</comment>
<dbReference type="GO" id="GO:0003906">
    <property type="term" value="F:DNA-(apurinic or apyrimidinic site) endonuclease activity"/>
    <property type="evidence" value="ECO:0007669"/>
    <property type="project" value="TreeGrafter"/>
</dbReference>
<evidence type="ECO:0000256" key="1">
    <source>
        <dbReference type="ARBA" id="ARBA00007092"/>
    </source>
</evidence>
<dbReference type="EMBL" id="LSTO01000001">
    <property type="protein sequence ID" value="OWW20363.1"/>
    <property type="molecule type" value="Genomic_DNA"/>
</dbReference>
<feature type="binding site" evidence="6">
    <location>
        <position position="36"/>
    </location>
    <ligand>
        <name>Mg(2+)</name>
        <dbReference type="ChEBI" id="CHEBI:18420"/>
        <label>1</label>
    </ligand>
</feature>
<feature type="binding site" evidence="6">
    <location>
        <position position="249"/>
    </location>
    <ligand>
        <name>Mg(2+)</name>
        <dbReference type="ChEBI" id="CHEBI:18420"/>
        <label>1</label>
    </ligand>
</feature>
<evidence type="ECO:0000313" key="10">
    <source>
        <dbReference type="Proteomes" id="UP000197535"/>
    </source>
</evidence>
<comment type="similarity">
    <text evidence="1">Belongs to the DNA repair enzymes AP/ExoA family.</text>
</comment>
<keyword evidence="6" id="KW-0464">Manganese</keyword>
<keyword evidence="4 6" id="KW-0460">Magnesium</keyword>
<feature type="domain" description="Endonuclease/exonuclease/phosphatase" evidence="8">
    <location>
        <begin position="6"/>
        <end position="249"/>
    </location>
</feature>
<feature type="active site" description="Proton acceptor" evidence="5">
    <location>
        <position position="249"/>
    </location>
</feature>
<dbReference type="Proteomes" id="UP000197535">
    <property type="component" value="Unassembled WGS sequence"/>
</dbReference>
<dbReference type="PROSITE" id="PS51435">
    <property type="entry name" value="AP_NUCLEASE_F1_4"/>
    <property type="match status" value="1"/>
</dbReference>
<evidence type="ECO:0000256" key="3">
    <source>
        <dbReference type="ARBA" id="ARBA00022801"/>
    </source>
</evidence>
<evidence type="ECO:0000313" key="9">
    <source>
        <dbReference type="EMBL" id="OWW20363.1"/>
    </source>
</evidence>
<dbReference type="Gene3D" id="3.60.10.10">
    <property type="entry name" value="Endonuclease/exonuclease/phosphatase"/>
    <property type="match status" value="1"/>
</dbReference>
<keyword evidence="3" id="KW-0378">Hydrolase</keyword>
<evidence type="ECO:0000259" key="8">
    <source>
        <dbReference type="Pfam" id="PF03372"/>
    </source>
</evidence>
<dbReference type="GO" id="GO:0008081">
    <property type="term" value="F:phosphoric diester hydrolase activity"/>
    <property type="evidence" value="ECO:0007669"/>
    <property type="project" value="TreeGrafter"/>
</dbReference>
<reference evidence="9 10" key="1">
    <citation type="submission" date="2016-02" db="EMBL/GenBank/DDBJ databases">
        <authorList>
            <person name="Wen L."/>
            <person name="He K."/>
            <person name="Yang H."/>
        </authorList>
    </citation>
    <scope>NUCLEOTIDE SEQUENCE [LARGE SCALE GENOMIC DNA]</scope>
    <source>
        <strain evidence="9 10">TSA40</strain>
    </source>
</reference>
<keyword evidence="9" id="KW-0456">Lyase</keyword>
<protein>
    <submittedName>
        <fullName evidence="9">DNA-(Apurinic or apyrimidinic site) lyase</fullName>
    </submittedName>
</protein>
<dbReference type="GO" id="GO:0046872">
    <property type="term" value="F:metal ion binding"/>
    <property type="evidence" value="ECO:0007669"/>
    <property type="project" value="UniProtKB-KW"/>
</dbReference>
<dbReference type="InterPro" id="IPR036691">
    <property type="entry name" value="Endo/exonu/phosph_ase_sf"/>
</dbReference>
<dbReference type="InterPro" id="IPR004808">
    <property type="entry name" value="AP_endonuc_1"/>
</dbReference>
<dbReference type="PANTHER" id="PTHR22748:SF6">
    <property type="entry name" value="DNA-(APURINIC OR APYRIMIDINIC SITE) ENDONUCLEASE"/>
    <property type="match status" value="1"/>
</dbReference>
<dbReference type="NCBIfam" id="TIGR00195">
    <property type="entry name" value="exoDNase_III"/>
    <property type="match status" value="1"/>
</dbReference>
<feature type="binding site" evidence="6">
    <location>
        <position position="248"/>
    </location>
    <ligand>
        <name>Mg(2+)</name>
        <dbReference type="ChEBI" id="CHEBI:18420"/>
        <label>1</label>
    </ligand>
</feature>
<feature type="binding site" evidence="6">
    <location>
        <position position="8"/>
    </location>
    <ligand>
        <name>Mg(2+)</name>
        <dbReference type="ChEBI" id="CHEBI:18420"/>
        <label>1</label>
    </ligand>
</feature>
<evidence type="ECO:0000256" key="6">
    <source>
        <dbReference type="PIRSR" id="PIRSR604808-2"/>
    </source>
</evidence>
<dbReference type="GO" id="GO:0008311">
    <property type="term" value="F:double-stranded DNA 3'-5' DNA exonuclease activity"/>
    <property type="evidence" value="ECO:0007669"/>
    <property type="project" value="TreeGrafter"/>
</dbReference>
<dbReference type="GO" id="GO:0006284">
    <property type="term" value="P:base-excision repair"/>
    <property type="evidence" value="ECO:0007669"/>
    <property type="project" value="TreeGrafter"/>
</dbReference>
<proteinExistence type="inferred from homology"/>
<feature type="active site" evidence="5">
    <location>
        <position position="109"/>
    </location>
</feature>
<feature type="site" description="Important for catalytic activity" evidence="7">
    <location>
        <position position="223"/>
    </location>
</feature>
<feature type="active site" description="Proton donor/acceptor" evidence="5">
    <location>
        <position position="149"/>
    </location>
</feature>
<dbReference type="FunFam" id="3.60.10.10:FF:000026">
    <property type="entry name" value="Exodeoxyribonuclease III"/>
    <property type="match status" value="1"/>
</dbReference>
<dbReference type="GO" id="GO:0016829">
    <property type="term" value="F:lyase activity"/>
    <property type="evidence" value="ECO:0007669"/>
    <property type="project" value="UniProtKB-KW"/>
</dbReference>
<keyword evidence="2 6" id="KW-0479">Metal-binding</keyword>
<organism evidence="9 10">
    <name type="scientific">Noviherbaspirillum denitrificans</name>
    <dbReference type="NCBI Taxonomy" id="1968433"/>
    <lineage>
        <taxon>Bacteria</taxon>
        <taxon>Pseudomonadati</taxon>
        <taxon>Pseudomonadota</taxon>
        <taxon>Betaproteobacteria</taxon>
        <taxon>Burkholderiales</taxon>
        <taxon>Oxalobacteraceae</taxon>
        <taxon>Noviherbaspirillum</taxon>
    </lineage>
</organism>
<sequence>MLKIVSANLNGIRSAAKKGFFEWMAKHDAHFVCVQELKAQEADMTPAFRAPEGYHGHFHFAEKKGYSGVGIYSKFAPDAVKIGFGCEEFDAEGRYVQCDFGKLSVISVYCPSGSSSEERQQAKFRFMDVFLPHLQKLRDCGQEVVLCGDWNIAHKEIDLKNWKSNQKNSGFLPEERAWMTRVLGDVGLVDVYRRLHPETTGEAYTWWSNRGQAWANNVGWRIDYHISTPGIAEKASAAAVYKAERFSDHAPLTIEYNGASAFLKG</sequence>
<evidence type="ECO:0000256" key="2">
    <source>
        <dbReference type="ARBA" id="ARBA00022723"/>
    </source>
</evidence>
<comment type="caution">
    <text evidence="9">The sequence shown here is derived from an EMBL/GenBank/DDBJ whole genome shotgun (WGS) entry which is preliminary data.</text>
</comment>
<dbReference type="RefSeq" id="WP_088707250.1">
    <property type="nucleotide sequence ID" value="NZ_LSTO01000001.1"/>
</dbReference>
<feature type="binding site" evidence="6">
    <location>
        <position position="151"/>
    </location>
    <ligand>
        <name>Mg(2+)</name>
        <dbReference type="ChEBI" id="CHEBI:18420"/>
        <label>1</label>
    </ligand>
</feature>
<keyword evidence="10" id="KW-1185">Reference proteome</keyword>
<evidence type="ECO:0000256" key="4">
    <source>
        <dbReference type="ARBA" id="ARBA00022842"/>
    </source>
</evidence>
<dbReference type="NCBIfam" id="TIGR00633">
    <property type="entry name" value="xth"/>
    <property type="match status" value="1"/>
</dbReference>
<evidence type="ECO:0000256" key="7">
    <source>
        <dbReference type="PIRSR" id="PIRSR604808-3"/>
    </source>
</evidence>
<dbReference type="SUPFAM" id="SSF56219">
    <property type="entry name" value="DNase I-like"/>
    <property type="match status" value="1"/>
</dbReference>
<feature type="site" description="Interaction with DNA substrate" evidence="7">
    <location>
        <position position="249"/>
    </location>
</feature>
<evidence type="ECO:0000256" key="5">
    <source>
        <dbReference type="PIRSR" id="PIRSR604808-1"/>
    </source>
</evidence>
<feature type="site" description="Transition state stabilizer" evidence="7">
    <location>
        <position position="151"/>
    </location>
</feature>
<feature type="binding site" evidence="6">
    <location>
        <position position="149"/>
    </location>
    <ligand>
        <name>Mg(2+)</name>
        <dbReference type="ChEBI" id="CHEBI:18420"/>
        <label>1</label>
    </ligand>
</feature>
<dbReference type="PANTHER" id="PTHR22748">
    <property type="entry name" value="AP ENDONUCLEASE"/>
    <property type="match status" value="1"/>
</dbReference>
<dbReference type="Pfam" id="PF03372">
    <property type="entry name" value="Exo_endo_phos"/>
    <property type="match status" value="1"/>
</dbReference>
<dbReference type="AlphaFoldDB" id="A0A254TII3"/>
<dbReference type="CDD" id="cd10281">
    <property type="entry name" value="Nape_like_AP-endo"/>
    <property type="match status" value="1"/>
</dbReference>
<dbReference type="InterPro" id="IPR005135">
    <property type="entry name" value="Endo/exonuclease/phosphatase"/>
</dbReference>
<dbReference type="OrthoDB" id="9803914at2"/>
<accession>A0A254TII3</accession>